<sequence length="441" mass="46846">MEFLDAVLNLKSLGIGWGTVVMFVVLVCLLLTGMPLALVTLLVALIFAIGWFGPMSVPLITSRVYSFVSSFVFVSVPMFVLMAAILDRSGIARDLFDAMRLIAGRIRGGVAVQTIFVAVILAAMSGIIGGEIVLLGLVALPQMLRQGYDRRLAIGVVCAGGSLGTMVPPSIVLIIYGLTANVSVGDLFTAAFVPGLMLAGFYVVYVLFRSYLDPNAAPAPSPERMPAGEQVRLLKGLVLPILVVIFVLGSIYGGIASVTEASAVGVAGVILSTILRREFSFKMLLEAARHTLATVGMIVWIGIGASALVGVYNLMGGIDFISSLIAGVSENPTVIILTMMLILFILGMFLDWVGIALLTMPIFVPIIRDLGMDPVWFGVLFAMNMQVSFLTPPFGPAAFYLKSVTPPDISLGEIFRSLVPFICLQVLAVGLLVAFPGLALH</sequence>
<name>A0A5B8I8X2_9RHOB</name>
<keyword evidence="6 7" id="KW-0472">Membrane</keyword>
<dbReference type="PANTHER" id="PTHR33362">
    <property type="entry name" value="SIALIC ACID TRAP TRANSPORTER PERMEASE PROTEIN SIAT-RELATED"/>
    <property type="match status" value="1"/>
</dbReference>
<feature type="transmembrane region" description="Helical" evidence="7">
    <location>
        <begin position="233"/>
        <end position="255"/>
    </location>
</feature>
<feature type="transmembrane region" description="Helical" evidence="7">
    <location>
        <begin position="291"/>
        <end position="315"/>
    </location>
</feature>
<feature type="domain" description="TRAP C4-dicarboxylate transport system permease DctM subunit" evidence="8">
    <location>
        <begin position="23"/>
        <end position="437"/>
    </location>
</feature>
<keyword evidence="10" id="KW-1185">Reference proteome</keyword>
<evidence type="ECO:0000256" key="5">
    <source>
        <dbReference type="ARBA" id="ARBA00022989"/>
    </source>
</evidence>
<dbReference type="EMBL" id="CP042262">
    <property type="protein sequence ID" value="QDY70565.1"/>
    <property type="molecule type" value="Genomic_DNA"/>
</dbReference>
<gene>
    <name evidence="9" type="ORF">FPZ52_12755</name>
</gene>
<comment type="subcellular location">
    <subcellularLocation>
        <location evidence="1 7">Cell inner membrane</location>
        <topology evidence="1 7">Multi-pass membrane protein</topology>
    </subcellularLocation>
</comment>
<dbReference type="OrthoDB" id="7339120at2"/>
<dbReference type="RefSeq" id="WP_146365983.1">
    <property type="nucleotide sequence ID" value="NZ_CP042262.1"/>
</dbReference>
<evidence type="ECO:0000313" key="10">
    <source>
        <dbReference type="Proteomes" id="UP000318483"/>
    </source>
</evidence>
<dbReference type="AlphaFoldDB" id="A0A5B8I8X2"/>
<feature type="transmembrane region" description="Helical" evidence="7">
    <location>
        <begin position="152"/>
        <end position="176"/>
    </location>
</feature>
<evidence type="ECO:0000256" key="7">
    <source>
        <dbReference type="RuleBase" id="RU369079"/>
    </source>
</evidence>
<reference evidence="9 10" key="1">
    <citation type="submission" date="2019-07" db="EMBL/GenBank/DDBJ databases">
        <title>Litoreibacter alkalisoli sp. nov., isolated from saline-alkaline soil.</title>
        <authorList>
            <person name="Wang S."/>
            <person name="Xu L."/>
            <person name="Xing Y.-T."/>
            <person name="Sun J.-Q."/>
        </authorList>
    </citation>
    <scope>NUCLEOTIDE SEQUENCE [LARGE SCALE GENOMIC DNA]</scope>
    <source>
        <strain evidence="9 10">LN3S51</strain>
        <plasmid evidence="9 10">unnamed1</plasmid>
    </source>
</reference>
<dbReference type="InterPro" id="IPR004681">
    <property type="entry name" value="TRAP_DctM"/>
</dbReference>
<dbReference type="InterPro" id="IPR010656">
    <property type="entry name" value="DctM"/>
</dbReference>
<feature type="transmembrane region" description="Helical" evidence="7">
    <location>
        <begin position="115"/>
        <end position="140"/>
    </location>
</feature>
<comment type="function">
    <text evidence="7">Part of the tripartite ATP-independent periplasmic (TRAP) transport system.</text>
</comment>
<protein>
    <recommendedName>
        <fullName evidence="7">TRAP transporter large permease protein</fullName>
    </recommendedName>
</protein>
<dbReference type="GO" id="GO:0005886">
    <property type="term" value="C:plasma membrane"/>
    <property type="evidence" value="ECO:0007669"/>
    <property type="project" value="UniProtKB-SubCell"/>
</dbReference>
<keyword evidence="2" id="KW-1003">Cell membrane</keyword>
<feature type="transmembrane region" description="Helical" evidence="7">
    <location>
        <begin position="335"/>
        <end position="363"/>
    </location>
</feature>
<evidence type="ECO:0000256" key="1">
    <source>
        <dbReference type="ARBA" id="ARBA00004429"/>
    </source>
</evidence>
<keyword evidence="5 7" id="KW-1133">Transmembrane helix</keyword>
<keyword evidence="9" id="KW-0614">Plasmid</keyword>
<comment type="similarity">
    <text evidence="7">Belongs to the TRAP transporter large permease family.</text>
</comment>
<dbReference type="KEGG" id="lit:FPZ52_12755"/>
<proteinExistence type="inferred from homology"/>
<feature type="transmembrane region" description="Helical" evidence="7">
    <location>
        <begin position="64"/>
        <end position="86"/>
    </location>
</feature>
<feature type="transmembrane region" description="Helical" evidence="7">
    <location>
        <begin position="188"/>
        <end position="212"/>
    </location>
</feature>
<dbReference type="GO" id="GO:0022857">
    <property type="term" value="F:transmembrane transporter activity"/>
    <property type="evidence" value="ECO:0007669"/>
    <property type="project" value="UniProtKB-UniRule"/>
</dbReference>
<feature type="transmembrane region" description="Helical" evidence="7">
    <location>
        <begin position="414"/>
        <end position="440"/>
    </location>
</feature>
<dbReference type="NCBIfam" id="TIGR00786">
    <property type="entry name" value="dctM"/>
    <property type="match status" value="1"/>
</dbReference>
<dbReference type="PIRSF" id="PIRSF006066">
    <property type="entry name" value="HI0050"/>
    <property type="match status" value="1"/>
</dbReference>
<evidence type="ECO:0000259" key="8">
    <source>
        <dbReference type="Pfam" id="PF06808"/>
    </source>
</evidence>
<dbReference type="Proteomes" id="UP000318483">
    <property type="component" value="Plasmid unnamed1"/>
</dbReference>
<dbReference type="Pfam" id="PF06808">
    <property type="entry name" value="DctM"/>
    <property type="match status" value="1"/>
</dbReference>
<keyword evidence="7" id="KW-0813">Transport</keyword>
<feature type="transmembrane region" description="Helical" evidence="7">
    <location>
        <begin position="375"/>
        <end position="394"/>
    </location>
</feature>
<evidence type="ECO:0000313" key="9">
    <source>
        <dbReference type="EMBL" id="QDY70565.1"/>
    </source>
</evidence>
<evidence type="ECO:0000256" key="3">
    <source>
        <dbReference type="ARBA" id="ARBA00022519"/>
    </source>
</evidence>
<accession>A0A5B8I8X2</accession>
<organism evidence="9 10">
    <name type="scientific">Qingshengfaniella alkalisoli</name>
    <dbReference type="NCBI Taxonomy" id="2599296"/>
    <lineage>
        <taxon>Bacteria</taxon>
        <taxon>Pseudomonadati</taxon>
        <taxon>Pseudomonadota</taxon>
        <taxon>Alphaproteobacteria</taxon>
        <taxon>Rhodobacterales</taxon>
        <taxon>Paracoccaceae</taxon>
        <taxon>Qingshengfaniella</taxon>
    </lineage>
</organism>
<geneLocation type="plasmid" evidence="9 10">
    <name>unnamed1</name>
</geneLocation>
<evidence type="ECO:0000256" key="4">
    <source>
        <dbReference type="ARBA" id="ARBA00022692"/>
    </source>
</evidence>
<comment type="subunit">
    <text evidence="7">The complex comprises the extracytoplasmic solute receptor protein and the two transmembrane proteins.</text>
</comment>
<feature type="transmembrane region" description="Helical" evidence="7">
    <location>
        <begin position="20"/>
        <end position="52"/>
    </location>
</feature>
<keyword evidence="3 7" id="KW-0997">Cell inner membrane</keyword>
<feature type="transmembrane region" description="Helical" evidence="7">
    <location>
        <begin position="261"/>
        <end position="279"/>
    </location>
</feature>
<evidence type="ECO:0000256" key="2">
    <source>
        <dbReference type="ARBA" id="ARBA00022475"/>
    </source>
</evidence>
<dbReference type="PANTHER" id="PTHR33362:SF7">
    <property type="entry name" value="SLL1103 PROTEIN"/>
    <property type="match status" value="1"/>
</dbReference>
<evidence type="ECO:0000256" key="6">
    <source>
        <dbReference type="ARBA" id="ARBA00023136"/>
    </source>
</evidence>
<keyword evidence="4 7" id="KW-0812">Transmembrane</keyword>